<evidence type="ECO:0000313" key="9">
    <source>
        <dbReference type="EMBL" id="GEN34458.1"/>
    </source>
</evidence>
<dbReference type="OrthoDB" id="9787346at2"/>
<gene>
    <name evidence="9" type="ORF">ADA01nite_19180</name>
</gene>
<dbReference type="PANTHER" id="PTHR11040">
    <property type="entry name" value="ZINC/IRON TRANSPORTER"/>
    <property type="match status" value="1"/>
</dbReference>
<dbReference type="AlphaFoldDB" id="A0A511V997"/>
<feature type="transmembrane region" description="Helical" evidence="8">
    <location>
        <begin position="6"/>
        <end position="27"/>
    </location>
</feature>
<evidence type="ECO:0008006" key="11">
    <source>
        <dbReference type="Google" id="ProtNLM"/>
    </source>
</evidence>
<proteinExistence type="inferred from homology"/>
<feature type="transmembrane region" description="Helical" evidence="8">
    <location>
        <begin position="199"/>
        <end position="216"/>
    </location>
</feature>
<dbReference type="PANTHER" id="PTHR11040:SF211">
    <property type="entry name" value="ZINC TRANSPORTER ZIP11"/>
    <property type="match status" value="1"/>
</dbReference>
<dbReference type="GO" id="GO:0005886">
    <property type="term" value="C:plasma membrane"/>
    <property type="evidence" value="ECO:0007669"/>
    <property type="project" value="UniProtKB-SubCell"/>
</dbReference>
<dbReference type="InterPro" id="IPR003689">
    <property type="entry name" value="ZIP"/>
</dbReference>
<dbReference type="EMBL" id="BJXX01000081">
    <property type="protein sequence ID" value="GEN34458.1"/>
    <property type="molecule type" value="Genomic_DNA"/>
</dbReference>
<dbReference type="Pfam" id="PF02535">
    <property type="entry name" value="Zip"/>
    <property type="match status" value="1"/>
</dbReference>
<keyword evidence="5" id="KW-0862">Zinc</keyword>
<evidence type="ECO:0000313" key="10">
    <source>
        <dbReference type="Proteomes" id="UP000321157"/>
    </source>
</evidence>
<comment type="caution">
    <text evidence="9">The sequence shown here is derived from an EMBL/GenBank/DDBJ whole genome shotgun (WGS) entry which is preliminary data.</text>
</comment>
<keyword evidence="10" id="KW-1185">Reference proteome</keyword>
<dbReference type="RefSeq" id="WP_146809731.1">
    <property type="nucleotide sequence ID" value="NZ_BJXX01000081.1"/>
</dbReference>
<sequence>MIAAELLLISAGTGLTTVVGALMTLFVGMPGHKLMAFYLGMSAGIMGLVILADLLPAAFRGGEWFGVLLGITVGFLLLKILRHIMSAHGKHGAEHSGEHRRTPQEWRGSGWMMAAALAFHHVPEGVAIGAGFQTHHHAGVMIALSMSLHNIPEGVGLAAPFLLGSMRQRSILLLAFLISLSIPAGAWLSGLYFMSTPQAITFGMSFAIGAMAYLVWKELGPAGLAMHALSAQLGMLVSLAAMMLLHLMM</sequence>
<keyword evidence="3" id="KW-1003">Cell membrane</keyword>
<evidence type="ECO:0000256" key="6">
    <source>
        <dbReference type="ARBA" id="ARBA00022989"/>
    </source>
</evidence>
<feature type="transmembrane region" description="Helical" evidence="8">
    <location>
        <begin position="34"/>
        <end position="52"/>
    </location>
</feature>
<protein>
    <recommendedName>
        <fullName evidence="11">ZIP family metal transporter</fullName>
    </recommendedName>
</protein>
<dbReference type="GO" id="GO:0005385">
    <property type="term" value="F:zinc ion transmembrane transporter activity"/>
    <property type="evidence" value="ECO:0007669"/>
    <property type="project" value="TreeGrafter"/>
</dbReference>
<evidence type="ECO:0000256" key="7">
    <source>
        <dbReference type="ARBA" id="ARBA00023136"/>
    </source>
</evidence>
<evidence type="ECO:0000256" key="1">
    <source>
        <dbReference type="ARBA" id="ARBA00004651"/>
    </source>
</evidence>
<feature type="transmembrane region" description="Helical" evidence="8">
    <location>
        <begin position="64"/>
        <end position="81"/>
    </location>
</feature>
<feature type="transmembrane region" description="Helical" evidence="8">
    <location>
        <begin position="171"/>
        <end position="193"/>
    </location>
</feature>
<feature type="transmembrane region" description="Helical" evidence="8">
    <location>
        <begin position="228"/>
        <end position="248"/>
    </location>
</feature>
<keyword evidence="7 8" id="KW-0472">Membrane</keyword>
<comment type="similarity">
    <text evidence="2">Belongs to the ZIP transporter (TC 2.A.5) family.</text>
</comment>
<keyword evidence="4 8" id="KW-0812">Transmembrane</keyword>
<reference evidence="9 10" key="1">
    <citation type="submission" date="2019-07" db="EMBL/GenBank/DDBJ databases">
        <title>Whole genome shotgun sequence of Aneurinibacillus danicus NBRC 102444.</title>
        <authorList>
            <person name="Hosoyama A."/>
            <person name="Uohara A."/>
            <person name="Ohji S."/>
            <person name="Ichikawa N."/>
        </authorList>
    </citation>
    <scope>NUCLEOTIDE SEQUENCE [LARGE SCALE GENOMIC DNA]</scope>
    <source>
        <strain evidence="9 10">NBRC 102444</strain>
    </source>
</reference>
<evidence type="ECO:0000256" key="5">
    <source>
        <dbReference type="ARBA" id="ARBA00022833"/>
    </source>
</evidence>
<accession>A0A511V997</accession>
<dbReference type="Proteomes" id="UP000321157">
    <property type="component" value="Unassembled WGS sequence"/>
</dbReference>
<evidence type="ECO:0000256" key="8">
    <source>
        <dbReference type="SAM" id="Phobius"/>
    </source>
</evidence>
<evidence type="ECO:0000256" key="3">
    <source>
        <dbReference type="ARBA" id="ARBA00022475"/>
    </source>
</evidence>
<organism evidence="9 10">
    <name type="scientific">Aneurinibacillus danicus</name>
    <dbReference type="NCBI Taxonomy" id="267746"/>
    <lineage>
        <taxon>Bacteria</taxon>
        <taxon>Bacillati</taxon>
        <taxon>Bacillota</taxon>
        <taxon>Bacilli</taxon>
        <taxon>Bacillales</taxon>
        <taxon>Paenibacillaceae</taxon>
        <taxon>Aneurinibacillus group</taxon>
        <taxon>Aneurinibacillus</taxon>
    </lineage>
</organism>
<name>A0A511V997_9BACL</name>
<comment type="subcellular location">
    <subcellularLocation>
        <location evidence="1">Cell membrane</location>
        <topology evidence="1">Multi-pass membrane protein</topology>
    </subcellularLocation>
</comment>
<keyword evidence="6 8" id="KW-1133">Transmembrane helix</keyword>
<evidence type="ECO:0000256" key="4">
    <source>
        <dbReference type="ARBA" id="ARBA00022692"/>
    </source>
</evidence>
<evidence type="ECO:0000256" key="2">
    <source>
        <dbReference type="ARBA" id="ARBA00006939"/>
    </source>
</evidence>